<sequence length="221" mass="24160">MPKSPVSTPHHRQPDRRAALAQYRSRANDYDRELALFEPLRREAIGHLNLSRGATVLDVGCGTGLSFALLDDAVGRKGRIVGIEQCPEMMDKARERVAAQGWRHVSLIQAPAETARLDALADAALFHFTHDVLRCPEAIANILRHLKPGARVVATGLQWAPLWAWPVNLFVLGAALYSVTTMDGLGQPWSGLADQLGAVDVDNSWMMGGIYMATGTWRGAE</sequence>
<dbReference type="SUPFAM" id="SSF53335">
    <property type="entry name" value="S-adenosyl-L-methionine-dependent methyltransferases"/>
    <property type="match status" value="1"/>
</dbReference>
<evidence type="ECO:0000313" key="5">
    <source>
        <dbReference type="Proteomes" id="UP001152876"/>
    </source>
</evidence>
<evidence type="ECO:0000256" key="1">
    <source>
        <dbReference type="ARBA" id="ARBA00022603"/>
    </source>
</evidence>
<protein>
    <submittedName>
        <fullName evidence="4">Type 11 methyltransferase</fullName>
    </submittedName>
</protein>
<dbReference type="RefSeq" id="WP_068169453.1">
    <property type="nucleotide sequence ID" value="NZ_AOGK01000001.1"/>
</dbReference>
<comment type="caution">
    <text evidence="4">The sequence shown here is derived from an EMBL/GenBank/DDBJ whole genome shotgun (WGS) entry which is preliminary data.</text>
</comment>
<dbReference type="CDD" id="cd02440">
    <property type="entry name" value="AdoMet_MTases"/>
    <property type="match status" value="1"/>
</dbReference>
<evidence type="ECO:0000256" key="2">
    <source>
        <dbReference type="ARBA" id="ARBA00022679"/>
    </source>
</evidence>
<evidence type="ECO:0000313" key="4">
    <source>
        <dbReference type="EMBL" id="MDG5973647.1"/>
    </source>
</evidence>
<dbReference type="PANTHER" id="PTHR43861">
    <property type="entry name" value="TRANS-ACONITATE 2-METHYLTRANSFERASE-RELATED"/>
    <property type="match status" value="1"/>
</dbReference>
<accession>A0A9X4NMI0</accession>
<dbReference type="InterPro" id="IPR041698">
    <property type="entry name" value="Methyltransf_25"/>
</dbReference>
<dbReference type="GO" id="GO:0032259">
    <property type="term" value="P:methylation"/>
    <property type="evidence" value="ECO:0007669"/>
    <property type="project" value="UniProtKB-KW"/>
</dbReference>
<dbReference type="OrthoDB" id="8595155at2"/>
<reference evidence="4" key="1">
    <citation type="submission" date="2013-01" db="EMBL/GenBank/DDBJ databases">
        <title>Genome draft of Hydrogenophaga taeniospiralis 2K1.</title>
        <authorList>
            <person name="Gomila M."/>
            <person name="Lalucat J."/>
        </authorList>
    </citation>
    <scope>NUCLEOTIDE SEQUENCE</scope>
    <source>
        <strain evidence="4">CCUG 15921</strain>
    </source>
</reference>
<proteinExistence type="predicted"/>
<organism evidence="4 5">
    <name type="scientific">Hydrogenophaga taeniospiralis CCUG 15921</name>
    <dbReference type="NCBI Taxonomy" id="1281780"/>
    <lineage>
        <taxon>Bacteria</taxon>
        <taxon>Pseudomonadati</taxon>
        <taxon>Pseudomonadota</taxon>
        <taxon>Betaproteobacteria</taxon>
        <taxon>Burkholderiales</taxon>
        <taxon>Comamonadaceae</taxon>
        <taxon>Hydrogenophaga</taxon>
    </lineage>
</organism>
<dbReference type="Proteomes" id="UP001152876">
    <property type="component" value="Unassembled WGS sequence"/>
</dbReference>
<keyword evidence="5" id="KW-1185">Reference proteome</keyword>
<dbReference type="GO" id="GO:0008168">
    <property type="term" value="F:methyltransferase activity"/>
    <property type="evidence" value="ECO:0007669"/>
    <property type="project" value="UniProtKB-KW"/>
</dbReference>
<dbReference type="AlphaFoldDB" id="A0A9X4NMI0"/>
<dbReference type="EMBL" id="AOGK01000001">
    <property type="protein sequence ID" value="MDG5973647.1"/>
    <property type="molecule type" value="Genomic_DNA"/>
</dbReference>
<keyword evidence="1 4" id="KW-0489">Methyltransferase</keyword>
<feature type="domain" description="Methyltransferase" evidence="3">
    <location>
        <begin position="56"/>
        <end position="149"/>
    </location>
</feature>
<evidence type="ECO:0000259" key="3">
    <source>
        <dbReference type="Pfam" id="PF13649"/>
    </source>
</evidence>
<dbReference type="Pfam" id="PF13649">
    <property type="entry name" value="Methyltransf_25"/>
    <property type="match status" value="1"/>
</dbReference>
<dbReference type="Gene3D" id="3.40.50.150">
    <property type="entry name" value="Vaccinia Virus protein VP39"/>
    <property type="match status" value="1"/>
</dbReference>
<name>A0A9X4NMI0_9BURK</name>
<gene>
    <name evidence="4" type="ORF">H010_00190</name>
</gene>
<dbReference type="InterPro" id="IPR029063">
    <property type="entry name" value="SAM-dependent_MTases_sf"/>
</dbReference>
<dbReference type="PANTHER" id="PTHR43861:SF1">
    <property type="entry name" value="TRANS-ACONITATE 2-METHYLTRANSFERASE"/>
    <property type="match status" value="1"/>
</dbReference>
<keyword evidence="2" id="KW-0808">Transferase</keyword>